<gene>
    <name evidence="4" type="ORF">CYCCA115_LOCUS13546</name>
</gene>
<evidence type="ECO:0000259" key="3">
    <source>
        <dbReference type="Pfam" id="PF02441"/>
    </source>
</evidence>
<organism evidence="4 5">
    <name type="scientific">Cylindrotheca closterium</name>
    <dbReference type="NCBI Taxonomy" id="2856"/>
    <lineage>
        <taxon>Eukaryota</taxon>
        <taxon>Sar</taxon>
        <taxon>Stramenopiles</taxon>
        <taxon>Ochrophyta</taxon>
        <taxon>Bacillariophyta</taxon>
        <taxon>Bacillariophyceae</taxon>
        <taxon>Bacillariophycidae</taxon>
        <taxon>Bacillariales</taxon>
        <taxon>Bacillariaceae</taxon>
        <taxon>Cylindrotheca</taxon>
    </lineage>
</organism>
<dbReference type="Gene3D" id="3.40.50.1950">
    <property type="entry name" value="Flavin prenyltransferase-like"/>
    <property type="match status" value="1"/>
</dbReference>
<keyword evidence="5" id="KW-1185">Reference proteome</keyword>
<dbReference type="GO" id="GO:0071513">
    <property type="term" value="C:phosphopantothenoylcysteine decarboxylase complex"/>
    <property type="evidence" value="ECO:0007669"/>
    <property type="project" value="TreeGrafter"/>
</dbReference>
<comment type="similarity">
    <text evidence="2">Belongs to the HFCD (homooligomeric flavin containing Cys decarboxylase) superfamily.</text>
</comment>
<dbReference type="InterPro" id="IPR003382">
    <property type="entry name" value="Flavoprotein"/>
</dbReference>
<accession>A0AAD2FT77</accession>
<dbReference type="PANTHER" id="PTHR14359:SF6">
    <property type="entry name" value="PHOSPHOPANTOTHENOYLCYSTEINE DECARBOXYLASE"/>
    <property type="match status" value="1"/>
</dbReference>
<dbReference type="GO" id="GO:0004633">
    <property type="term" value="F:phosphopantothenoylcysteine decarboxylase activity"/>
    <property type="evidence" value="ECO:0007669"/>
    <property type="project" value="TreeGrafter"/>
</dbReference>
<feature type="domain" description="Flavoprotein" evidence="3">
    <location>
        <begin position="25"/>
        <end position="212"/>
    </location>
</feature>
<dbReference type="InterPro" id="IPR036551">
    <property type="entry name" value="Flavin_trans-like"/>
</dbReference>
<keyword evidence="1" id="KW-0173">Coenzyme A biosynthesis</keyword>
<evidence type="ECO:0000313" key="5">
    <source>
        <dbReference type="Proteomes" id="UP001295423"/>
    </source>
</evidence>
<evidence type="ECO:0000256" key="2">
    <source>
        <dbReference type="ARBA" id="ARBA00038350"/>
    </source>
</evidence>
<dbReference type="SUPFAM" id="SSF52507">
    <property type="entry name" value="Homo-oligomeric flavin-containing Cys decarboxylases, HFCD"/>
    <property type="match status" value="1"/>
</dbReference>
<name>A0AAD2FT77_9STRA</name>
<dbReference type="Pfam" id="PF02441">
    <property type="entry name" value="Flavoprotein"/>
    <property type="match status" value="1"/>
</dbReference>
<reference evidence="4" key="1">
    <citation type="submission" date="2023-08" db="EMBL/GenBank/DDBJ databases">
        <authorList>
            <person name="Audoor S."/>
            <person name="Bilcke G."/>
        </authorList>
    </citation>
    <scope>NUCLEOTIDE SEQUENCE</scope>
</reference>
<dbReference type="GO" id="GO:0015937">
    <property type="term" value="P:coenzyme A biosynthetic process"/>
    <property type="evidence" value="ECO:0007669"/>
    <property type="project" value="UniProtKB-KW"/>
</dbReference>
<evidence type="ECO:0000256" key="1">
    <source>
        <dbReference type="ARBA" id="ARBA00022993"/>
    </source>
</evidence>
<sequence>MSSPTEPKIASSLQEGYQHQHTPPNILLAVTGSVAAIKCPEIAVRLVKECKANVKVLLSQGGKNFWDKSKGYNEEYWDLLLEEVNNSESVSIIHADDEWKEWNQLGDPVLHIDLRDWADLMLVAPLSAHTLAKLAHGFCDDTVSCVVRAWDFGHGIRPGKPLLLAPAMNTAMWQHPLTLQQLDTICGFWNFQGDSRNGIQIVEPQEKKLACGEIGNGALASVDVIIDAVRTRFNMKDI</sequence>
<dbReference type="EMBL" id="CAKOGP040001803">
    <property type="protein sequence ID" value="CAJ1952424.1"/>
    <property type="molecule type" value="Genomic_DNA"/>
</dbReference>
<dbReference type="Proteomes" id="UP001295423">
    <property type="component" value="Unassembled WGS sequence"/>
</dbReference>
<proteinExistence type="inferred from homology"/>
<dbReference type="PANTHER" id="PTHR14359">
    <property type="entry name" value="HOMO-OLIGOMERIC FLAVIN CONTAINING CYS DECARBOXYLASE FAMILY"/>
    <property type="match status" value="1"/>
</dbReference>
<evidence type="ECO:0000313" key="4">
    <source>
        <dbReference type="EMBL" id="CAJ1952424.1"/>
    </source>
</evidence>
<protein>
    <recommendedName>
        <fullName evidence="3">Flavoprotein domain-containing protein</fullName>
    </recommendedName>
</protein>
<dbReference type="AlphaFoldDB" id="A0AAD2FT77"/>
<dbReference type="GO" id="GO:0010181">
    <property type="term" value="F:FMN binding"/>
    <property type="evidence" value="ECO:0007669"/>
    <property type="project" value="TreeGrafter"/>
</dbReference>
<comment type="caution">
    <text evidence="4">The sequence shown here is derived from an EMBL/GenBank/DDBJ whole genome shotgun (WGS) entry which is preliminary data.</text>
</comment>